<dbReference type="AlphaFoldDB" id="A0A0A9X6M3"/>
<organism evidence="1">
    <name type="scientific">Lygus hesperus</name>
    <name type="common">Western plant bug</name>
    <dbReference type="NCBI Taxonomy" id="30085"/>
    <lineage>
        <taxon>Eukaryota</taxon>
        <taxon>Metazoa</taxon>
        <taxon>Ecdysozoa</taxon>
        <taxon>Arthropoda</taxon>
        <taxon>Hexapoda</taxon>
        <taxon>Insecta</taxon>
        <taxon>Pterygota</taxon>
        <taxon>Neoptera</taxon>
        <taxon>Paraneoptera</taxon>
        <taxon>Hemiptera</taxon>
        <taxon>Heteroptera</taxon>
        <taxon>Panheteroptera</taxon>
        <taxon>Cimicomorpha</taxon>
        <taxon>Miridae</taxon>
        <taxon>Mirini</taxon>
        <taxon>Lygus</taxon>
    </lineage>
</organism>
<name>A0A0A9X6M3_LYGHE</name>
<sequence length="254" mass="28391">MPKPKVYREYFPSCIERFFGGGRPRRIKARCFVPYTEAEENTDVLLGPTPGAPNIDLNMMVVKDRNEDCFSNEEGSIPQLEETCSQRMDCGCKCRCSDNNSSTNSSFSTTCYSSSDYRSSKSVKSRPKILVLEDDGRYREIHEEFIGVHRAPKQGVRKSVSLKSAKLVMKDAKIDVICPSMPSPNSSTPAASEVFTWDECANIAVNQERHQEGSKKGVVLGYVMFDPDSEDKRLYVTTTDGKRITPATPIGNRS</sequence>
<accession>A0A0A9X6M3</accession>
<gene>
    <name evidence="1" type="ORF">CM83_1124</name>
</gene>
<reference evidence="1" key="2">
    <citation type="submission" date="2014-07" db="EMBL/GenBank/DDBJ databases">
        <authorList>
            <person name="Hull J."/>
        </authorList>
    </citation>
    <scope>NUCLEOTIDE SEQUENCE</scope>
</reference>
<dbReference type="GO" id="GO:0016301">
    <property type="term" value="F:kinase activity"/>
    <property type="evidence" value="ECO:0007669"/>
    <property type="project" value="UniProtKB-KW"/>
</dbReference>
<protein>
    <submittedName>
        <fullName evidence="1">Putative serine/threonine-protein kinase DDB_G0283337</fullName>
    </submittedName>
</protein>
<keyword evidence="1" id="KW-0808">Transferase</keyword>
<reference evidence="1" key="1">
    <citation type="journal article" date="2014" name="PLoS ONE">
        <title>Transcriptome-Based Identification of ABC Transporters in the Western Tarnished Plant Bug Lygus hesperus.</title>
        <authorList>
            <person name="Hull J.J."/>
            <person name="Chaney K."/>
            <person name="Geib S.M."/>
            <person name="Fabrick J.A."/>
            <person name="Brent C.S."/>
            <person name="Walsh D."/>
            <person name="Lavine L.C."/>
        </authorList>
    </citation>
    <scope>NUCLEOTIDE SEQUENCE</scope>
</reference>
<proteinExistence type="predicted"/>
<keyword evidence="1" id="KW-0418">Kinase</keyword>
<evidence type="ECO:0000313" key="1">
    <source>
        <dbReference type="EMBL" id="JAG16382.1"/>
    </source>
</evidence>
<dbReference type="EMBL" id="GBHO01027222">
    <property type="protein sequence ID" value="JAG16382.1"/>
    <property type="molecule type" value="Transcribed_RNA"/>
</dbReference>